<feature type="domain" description="10TM putative phosphate transporter extracellular tail" evidence="4">
    <location>
        <begin position="374"/>
        <end position="444"/>
    </location>
</feature>
<sequence length="453" mass="49492">MIFWAIPVSFVGIVSNVSQHCRLPDVVVGIISGILPPVALAILTMLLPIVLRLLARFEGIPRFTGLELSLMSRYFIFQVIHSFLIVTISSGLIAALRQLASNPTSIPTILAEKPPEASTIFLPYAMLQGLAGSAGGVFTDCAVGVVLCEVVYPRKHSWLDIHDQVLSAERGMGYAVPGYDADHGHRTCLLVDFAHHQRAGVRCILPVLSAGDTGGLFFPKAMQHIFVGLYIEQICLCALFFLSRDSQLRASAIPQGALMIVLIVITAGYHFVINDSYNALLHPLPLTLAHKSHGMPREHHPSQDDEAVRDEDELRERDFGRQSSSDSAAHPLTKNGEPLSADQQVKLDKIERERAEHEMHARSAPAKSEKYGKNVAEEGKHNDGPEDFTHPAAIEPQRVVWLPRDPLGVAEAEEHELKSQGIEVSTENAVIDEKGHVELTGPPPGGEKDALFG</sequence>
<dbReference type="Pfam" id="PF02714">
    <property type="entry name" value="RSN1_7TM"/>
    <property type="match status" value="1"/>
</dbReference>
<dbReference type="GO" id="GO:0005886">
    <property type="term" value="C:plasma membrane"/>
    <property type="evidence" value="ECO:0007669"/>
    <property type="project" value="TreeGrafter"/>
</dbReference>
<protein>
    <submittedName>
        <fullName evidence="5">Uncharacterized protein</fullName>
    </submittedName>
</protein>
<proteinExistence type="predicted"/>
<feature type="domain" description="CSC1/OSCA1-like 7TM region" evidence="3">
    <location>
        <begin position="1"/>
        <end position="135"/>
    </location>
</feature>
<feature type="transmembrane region" description="Helical" evidence="2">
    <location>
        <begin position="29"/>
        <end position="54"/>
    </location>
</feature>
<evidence type="ECO:0000313" key="6">
    <source>
        <dbReference type="Proteomes" id="UP000663861"/>
    </source>
</evidence>
<dbReference type="InterPro" id="IPR022257">
    <property type="entry name" value="PHM7_ext"/>
</dbReference>
<keyword evidence="2" id="KW-1133">Transmembrane helix</keyword>
<reference evidence="5" key="1">
    <citation type="submission" date="2021-01" db="EMBL/GenBank/DDBJ databases">
        <authorList>
            <person name="Kaushik A."/>
        </authorList>
    </citation>
    <scope>NUCLEOTIDE SEQUENCE</scope>
    <source>
        <strain evidence="5">AG4-RS23</strain>
    </source>
</reference>
<feature type="transmembrane region" description="Helical" evidence="2">
    <location>
        <begin position="253"/>
        <end position="272"/>
    </location>
</feature>
<feature type="transmembrane region" description="Helical" evidence="2">
    <location>
        <begin position="75"/>
        <end position="96"/>
    </location>
</feature>
<dbReference type="PANTHER" id="PTHR13018">
    <property type="entry name" value="PROBABLE MEMBRANE PROTEIN DUF221-RELATED"/>
    <property type="match status" value="1"/>
</dbReference>
<comment type="caution">
    <text evidence="5">The sequence shown here is derived from an EMBL/GenBank/DDBJ whole genome shotgun (WGS) entry which is preliminary data.</text>
</comment>
<name>A0A8H3B2N6_9AGAM</name>
<feature type="region of interest" description="Disordered" evidence="1">
    <location>
        <begin position="292"/>
        <end position="399"/>
    </location>
</feature>
<dbReference type="InterPro" id="IPR003864">
    <property type="entry name" value="CSC1/OSCA1-like_7TM"/>
</dbReference>
<dbReference type="Pfam" id="PF12621">
    <property type="entry name" value="PHM7_ext"/>
    <property type="match status" value="1"/>
</dbReference>
<dbReference type="AlphaFoldDB" id="A0A8H3B2N6"/>
<evidence type="ECO:0000256" key="1">
    <source>
        <dbReference type="SAM" id="MobiDB-lite"/>
    </source>
</evidence>
<dbReference type="PANTHER" id="PTHR13018:SF143">
    <property type="entry name" value="CSC1_OSCA1-LIKE 7TM REGION DOMAIN-CONTAINING PROTEIN"/>
    <property type="match status" value="1"/>
</dbReference>
<dbReference type="EMBL" id="CAJMWY010000757">
    <property type="protein sequence ID" value="CAE6446347.1"/>
    <property type="molecule type" value="Genomic_DNA"/>
</dbReference>
<gene>
    <name evidence="5" type="ORF">RDB_LOCUS48567</name>
</gene>
<feature type="transmembrane region" description="Helical" evidence="2">
    <location>
        <begin position="221"/>
        <end position="241"/>
    </location>
</feature>
<dbReference type="GO" id="GO:0005227">
    <property type="term" value="F:calcium-activated cation channel activity"/>
    <property type="evidence" value="ECO:0007669"/>
    <property type="project" value="InterPro"/>
</dbReference>
<dbReference type="InterPro" id="IPR045122">
    <property type="entry name" value="Csc1-like"/>
</dbReference>
<organism evidence="5 6">
    <name type="scientific">Rhizoctonia solani</name>
    <dbReference type="NCBI Taxonomy" id="456999"/>
    <lineage>
        <taxon>Eukaryota</taxon>
        <taxon>Fungi</taxon>
        <taxon>Dikarya</taxon>
        <taxon>Basidiomycota</taxon>
        <taxon>Agaricomycotina</taxon>
        <taxon>Agaricomycetes</taxon>
        <taxon>Cantharellales</taxon>
        <taxon>Ceratobasidiaceae</taxon>
        <taxon>Rhizoctonia</taxon>
    </lineage>
</organism>
<dbReference type="Proteomes" id="UP000663861">
    <property type="component" value="Unassembled WGS sequence"/>
</dbReference>
<keyword evidence="2" id="KW-0472">Membrane</keyword>
<accession>A0A8H3B2N6</accession>
<keyword evidence="2" id="KW-0812">Transmembrane</keyword>
<evidence type="ECO:0000313" key="5">
    <source>
        <dbReference type="EMBL" id="CAE6446347.1"/>
    </source>
</evidence>
<feature type="compositionally biased region" description="Basic and acidic residues" evidence="1">
    <location>
        <begin position="345"/>
        <end position="389"/>
    </location>
</feature>
<evidence type="ECO:0000256" key="2">
    <source>
        <dbReference type="SAM" id="Phobius"/>
    </source>
</evidence>
<evidence type="ECO:0000259" key="4">
    <source>
        <dbReference type="Pfam" id="PF12621"/>
    </source>
</evidence>
<evidence type="ECO:0000259" key="3">
    <source>
        <dbReference type="Pfam" id="PF02714"/>
    </source>
</evidence>
<feature type="region of interest" description="Disordered" evidence="1">
    <location>
        <begin position="413"/>
        <end position="453"/>
    </location>
</feature>